<dbReference type="InterPro" id="IPR011009">
    <property type="entry name" value="Kinase-like_dom_sf"/>
</dbReference>
<keyword evidence="2" id="KW-0547">Nucleotide-binding</keyword>
<keyword evidence="3 6" id="KW-0418">Kinase</keyword>
<dbReference type="EMBL" id="JBHTBS010000006">
    <property type="protein sequence ID" value="MFC7338173.1"/>
    <property type="molecule type" value="Genomic_DNA"/>
</dbReference>
<comment type="caution">
    <text evidence="6">The sequence shown here is derived from an EMBL/GenBank/DDBJ whole genome shotgun (WGS) entry which is preliminary data.</text>
</comment>
<dbReference type="PANTHER" id="PTHR43289:SF6">
    <property type="entry name" value="SERINE_THREONINE-PROTEIN KINASE NEKL-3"/>
    <property type="match status" value="1"/>
</dbReference>
<dbReference type="PANTHER" id="PTHR43289">
    <property type="entry name" value="MITOGEN-ACTIVATED PROTEIN KINASE KINASE KINASE 20-RELATED"/>
    <property type="match status" value="1"/>
</dbReference>
<evidence type="ECO:0000313" key="6">
    <source>
        <dbReference type="EMBL" id="MFC7338173.1"/>
    </source>
</evidence>
<dbReference type="SUPFAM" id="SSF56112">
    <property type="entry name" value="Protein kinase-like (PK-like)"/>
    <property type="match status" value="1"/>
</dbReference>
<evidence type="ECO:0000256" key="4">
    <source>
        <dbReference type="ARBA" id="ARBA00022840"/>
    </source>
</evidence>
<dbReference type="InterPro" id="IPR008271">
    <property type="entry name" value="Ser/Thr_kinase_AS"/>
</dbReference>
<organism evidence="6 7">
    <name type="scientific">Haloferula chungangensis</name>
    <dbReference type="NCBI Taxonomy" id="1048331"/>
    <lineage>
        <taxon>Bacteria</taxon>
        <taxon>Pseudomonadati</taxon>
        <taxon>Verrucomicrobiota</taxon>
        <taxon>Verrucomicrobiia</taxon>
        <taxon>Verrucomicrobiales</taxon>
        <taxon>Verrucomicrobiaceae</taxon>
        <taxon>Haloferula</taxon>
    </lineage>
</organism>
<evidence type="ECO:0000259" key="5">
    <source>
        <dbReference type="PROSITE" id="PS50011"/>
    </source>
</evidence>
<dbReference type="PROSITE" id="PS50011">
    <property type="entry name" value="PROTEIN_KINASE_DOM"/>
    <property type="match status" value="1"/>
</dbReference>
<dbReference type="GO" id="GO:0004674">
    <property type="term" value="F:protein serine/threonine kinase activity"/>
    <property type="evidence" value="ECO:0007669"/>
    <property type="project" value="UniProtKB-EC"/>
</dbReference>
<dbReference type="Pfam" id="PF00069">
    <property type="entry name" value="Pkinase"/>
    <property type="match status" value="1"/>
</dbReference>
<dbReference type="RefSeq" id="WP_379713185.1">
    <property type="nucleotide sequence ID" value="NZ_JBHTBS010000006.1"/>
</dbReference>
<evidence type="ECO:0000313" key="7">
    <source>
        <dbReference type="Proteomes" id="UP001596472"/>
    </source>
</evidence>
<evidence type="ECO:0000256" key="3">
    <source>
        <dbReference type="ARBA" id="ARBA00022777"/>
    </source>
</evidence>
<dbReference type="Gene3D" id="1.10.510.10">
    <property type="entry name" value="Transferase(Phosphotransferase) domain 1"/>
    <property type="match status" value="1"/>
</dbReference>
<reference evidence="7" key="1">
    <citation type="journal article" date="2019" name="Int. J. Syst. Evol. Microbiol.">
        <title>The Global Catalogue of Microorganisms (GCM) 10K type strain sequencing project: providing services to taxonomists for standard genome sequencing and annotation.</title>
        <authorList>
            <consortium name="The Broad Institute Genomics Platform"/>
            <consortium name="The Broad Institute Genome Sequencing Center for Infectious Disease"/>
            <person name="Wu L."/>
            <person name="Ma J."/>
        </authorList>
    </citation>
    <scope>NUCLEOTIDE SEQUENCE [LARGE SCALE GENOMIC DNA]</scope>
    <source>
        <strain evidence="7">CGMCC 4.1467</strain>
    </source>
</reference>
<proteinExistence type="predicted"/>
<dbReference type="InterPro" id="IPR000719">
    <property type="entry name" value="Prot_kinase_dom"/>
</dbReference>
<dbReference type="Gene3D" id="3.30.200.20">
    <property type="entry name" value="Phosphorylase Kinase, domain 1"/>
    <property type="match status" value="1"/>
</dbReference>
<dbReference type="SMART" id="SM00220">
    <property type="entry name" value="S_TKc"/>
    <property type="match status" value="1"/>
</dbReference>
<accession>A0ABW2LA17</accession>
<dbReference type="CDD" id="cd14014">
    <property type="entry name" value="STKc_PknB_like"/>
    <property type="match status" value="1"/>
</dbReference>
<dbReference type="PROSITE" id="PS00108">
    <property type="entry name" value="PROTEIN_KINASE_ST"/>
    <property type="match status" value="1"/>
</dbReference>
<evidence type="ECO:0000256" key="2">
    <source>
        <dbReference type="ARBA" id="ARBA00022741"/>
    </source>
</evidence>
<gene>
    <name evidence="6" type="ORF">ACFQY0_13345</name>
</gene>
<feature type="domain" description="Protein kinase" evidence="5">
    <location>
        <begin position="29"/>
        <end position="268"/>
    </location>
</feature>
<protein>
    <submittedName>
        <fullName evidence="6">Serine/threonine-protein kinase</fullName>
        <ecNumber evidence="6">2.7.11.1</ecNumber>
    </submittedName>
</protein>
<dbReference type="EC" id="2.7.11.1" evidence="6"/>
<keyword evidence="1 6" id="KW-0808">Transferase</keyword>
<sequence>MSSRSSGQAQGHGKTKPARLRLKSRLGKYRIEARLMEGTYSNVYRAFDTIEGHRVALKIPHPHLADEAFLDGFRKEARLGSRIHHPHILSLKDASIIDEHFVMAYPLGTESLSDRLSRRISSASLEVIIEHCLEGLAELHQHRIIHCDIKPENFIIFPGPTVKLADFGIARLAARTIKASGSGTLGYMAPEQAMGKPSFRSDVFAMGLLLYKMLTGHVPEYPFKWPPPEHARLRRKAHPAFIALIRKALEPEPRRRFADGLALHRAYMNLPTAALL</sequence>
<keyword evidence="4" id="KW-0067">ATP-binding</keyword>
<name>A0ABW2LA17_9BACT</name>
<keyword evidence="7" id="KW-1185">Reference proteome</keyword>
<evidence type="ECO:0000256" key="1">
    <source>
        <dbReference type="ARBA" id="ARBA00022679"/>
    </source>
</evidence>
<dbReference type="Proteomes" id="UP001596472">
    <property type="component" value="Unassembled WGS sequence"/>
</dbReference>